<evidence type="ECO:0000313" key="1">
    <source>
        <dbReference type="EMBL" id="KAJ9123528.1"/>
    </source>
</evidence>
<organism evidence="1 2">
    <name type="scientific">Naganishia onofrii</name>
    <dbReference type="NCBI Taxonomy" id="1851511"/>
    <lineage>
        <taxon>Eukaryota</taxon>
        <taxon>Fungi</taxon>
        <taxon>Dikarya</taxon>
        <taxon>Basidiomycota</taxon>
        <taxon>Agaricomycotina</taxon>
        <taxon>Tremellomycetes</taxon>
        <taxon>Filobasidiales</taxon>
        <taxon>Filobasidiaceae</taxon>
        <taxon>Naganishia</taxon>
    </lineage>
</organism>
<gene>
    <name evidence="1" type="ORF">QFC24_003743</name>
</gene>
<sequence>MRGLVSVVLMLAAVAPSTLAALLAVDYGAEWTKASLVKPGVPFDVLLDRDSKRKMMSTVGWKKDERLFGGDAAAVAARFPEAHYPYIKPVLAATTVPNNTIYPSQPYLSTDNGKLVFRHPNAPVAAHNIDGAAEATWTPEEILAQQLAYVKGLASAAANEDVKDLFMTVPSYFTQAQRRALKDAAEVAGLSLTGIISEAGAVGLNYAMTRNFPTKEYHMIYDSGAIKTTATILSFETKELPIESPLLTGKSKKTFKPKMTNTTIVEVVAFDSEQELGGAILDERLREVLIEEFLAQDGNSGEDIRHDARALRKLWREASKLKQILSANNEASASVESLINDIDFRTRVSRTRFEEVCADEASRFSRPIINALTSAGMTQDQLDSVIFFGGNTRVPMVQAAVRTVVGDEKIAQNVNTDEAAVMGAAFYGASQGRAFQSKLKMKLLEKSPYEIGYQSGKEHGVVFPAYEVAERQSLSFKPTDDITVDFHYTGANIPSPAEISRLEIHGIHQAVANLTKDEVEESNVSVNVKLDSRGILHTANAILTYVTKPEAPSVAGKLKGLFGGNKDKSQGEGAEKASDKTEEELALEQPKEKKIGLRFTEHATGIKPMSAEERRNAKKRLAAINAIEMSAIERGEAINHLEGYLYRLKSMLGADAPNKALQDFSSSHEKTALSKAVEEAFEWMAEHIEAAETAVLRKKREAIEAMEKPIIRRFQEFSGRNRAIDDFQKAIVAGRAWFDEASRNMTEALSLGNLTRWTQEELDGVKTMLQEYESWAKDKMAAQKAVGEAMHVDPVLLNADLDSRGKALQSHVGFPLEDGMASNINIFAMLQVLGLQKKPMPKPPKTKKSATVTSTSAGAEETGKDYDKYPEEADTVRTAEDPEPTQVYAHEEL</sequence>
<name>A0ACC2XIR8_9TREE</name>
<keyword evidence="2" id="KW-1185">Reference proteome</keyword>
<accession>A0ACC2XIR8</accession>
<reference evidence="1" key="1">
    <citation type="submission" date="2023-04" db="EMBL/GenBank/DDBJ databases">
        <title>Draft Genome sequencing of Naganishia species isolated from polar environments using Oxford Nanopore Technology.</title>
        <authorList>
            <person name="Leo P."/>
            <person name="Venkateswaran K."/>
        </authorList>
    </citation>
    <scope>NUCLEOTIDE SEQUENCE</scope>
    <source>
        <strain evidence="1">DBVPG 5303</strain>
    </source>
</reference>
<proteinExistence type="predicted"/>
<dbReference type="EMBL" id="JASBWV010000012">
    <property type="protein sequence ID" value="KAJ9123528.1"/>
    <property type="molecule type" value="Genomic_DNA"/>
</dbReference>
<evidence type="ECO:0000313" key="2">
    <source>
        <dbReference type="Proteomes" id="UP001234202"/>
    </source>
</evidence>
<comment type="caution">
    <text evidence="1">The sequence shown here is derived from an EMBL/GenBank/DDBJ whole genome shotgun (WGS) entry which is preliminary data.</text>
</comment>
<dbReference type="Proteomes" id="UP001234202">
    <property type="component" value="Unassembled WGS sequence"/>
</dbReference>
<protein>
    <submittedName>
        <fullName evidence="1">Uncharacterized protein</fullName>
    </submittedName>
</protein>